<organism evidence="2">
    <name type="scientific">Dichomitus squalens</name>
    <dbReference type="NCBI Taxonomy" id="114155"/>
    <lineage>
        <taxon>Eukaryota</taxon>
        <taxon>Fungi</taxon>
        <taxon>Dikarya</taxon>
        <taxon>Basidiomycota</taxon>
        <taxon>Agaricomycotina</taxon>
        <taxon>Agaricomycetes</taxon>
        <taxon>Polyporales</taxon>
        <taxon>Polyporaceae</taxon>
        <taxon>Dichomitus</taxon>
    </lineage>
</organism>
<dbReference type="Proteomes" id="UP000292957">
    <property type="component" value="Unassembled WGS sequence"/>
</dbReference>
<accession>A0A4V2K0W7</accession>
<evidence type="ECO:0000256" key="1">
    <source>
        <dbReference type="SAM" id="Phobius"/>
    </source>
</evidence>
<protein>
    <submittedName>
        <fullName evidence="2">Uncharacterized protein</fullName>
    </submittedName>
</protein>
<dbReference type="AlphaFoldDB" id="A0A4V2K0W7"/>
<keyword evidence="1" id="KW-0812">Transmembrane</keyword>
<proteinExistence type="predicted"/>
<sequence length="126" mass="13885">MAVVSDPCGSRGLIYIWAVGCGLLLVAVLPERAILPSHSRSALHFTHTLPSWFPPERPLTGKPVLICCGSGNELTSRRRLLSALIIRMESVVARPRACPSVRRSGQIPCRRPHHFVHGSWETRSAD</sequence>
<reference evidence="2" key="1">
    <citation type="submission" date="2019-01" db="EMBL/GenBank/DDBJ databases">
        <title>Draft genome sequences of three monokaryotic isolates of the white-rot basidiomycete fungus Dichomitus squalens.</title>
        <authorList>
            <consortium name="DOE Joint Genome Institute"/>
            <person name="Lopez S.C."/>
            <person name="Andreopoulos B."/>
            <person name="Pangilinan J."/>
            <person name="Lipzen A."/>
            <person name="Riley R."/>
            <person name="Ahrendt S."/>
            <person name="Ng V."/>
            <person name="Barry K."/>
            <person name="Daum C."/>
            <person name="Grigoriev I.V."/>
            <person name="Hilden K.S."/>
            <person name="Makela M.R."/>
            <person name="de Vries R.P."/>
        </authorList>
    </citation>
    <scope>NUCLEOTIDE SEQUENCE [LARGE SCALE GENOMIC DNA]</scope>
    <source>
        <strain evidence="2">OM18370.1</strain>
    </source>
</reference>
<keyword evidence="1" id="KW-1133">Transmembrane helix</keyword>
<feature type="transmembrane region" description="Helical" evidence="1">
    <location>
        <begin position="12"/>
        <end position="30"/>
    </location>
</feature>
<keyword evidence="1" id="KW-0472">Membrane</keyword>
<evidence type="ECO:0000313" key="2">
    <source>
        <dbReference type="EMBL" id="TBU30543.1"/>
    </source>
</evidence>
<name>A0A4V2K0W7_9APHY</name>
<gene>
    <name evidence="2" type="ORF">BD311DRAFT_218200</name>
</gene>
<dbReference type="EMBL" id="ML143405">
    <property type="protein sequence ID" value="TBU30543.1"/>
    <property type="molecule type" value="Genomic_DNA"/>
</dbReference>